<evidence type="ECO:0000313" key="1">
    <source>
        <dbReference type="EMBL" id="KAJ9097897.1"/>
    </source>
</evidence>
<protein>
    <submittedName>
        <fullName evidence="1">Uncharacterized protein</fullName>
    </submittedName>
</protein>
<dbReference type="EMBL" id="JASBWR010000081">
    <property type="protein sequence ID" value="KAJ9097897.1"/>
    <property type="molecule type" value="Genomic_DNA"/>
</dbReference>
<reference evidence="1" key="1">
    <citation type="submission" date="2023-04" db="EMBL/GenBank/DDBJ databases">
        <title>Draft Genome sequencing of Naganishia species isolated from polar environments using Oxford Nanopore Technology.</title>
        <authorList>
            <person name="Leo P."/>
            <person name="Venkateswaran K."/>
        </authorList>
    </citation>
    <scope>NUCLEOTIDE SEQUENCE</scope>
    <source>
        <strain evidence="1">MNA-CCFEE 5261</strain>
    </source>
</reference>
<organism evidence="1 2">
    <name type="scientific">Naganishia cerealis</name>
    <dbReference type="NCBI Taxonomy" id="610337"/>
    <lineage>
        <taxon>Eukaryota</taxon>
        <taxon>Fungi</taxon>
        <taxon>Dikarya</taxon>
        <taxon>Basidiomycota</taxon>
        <taxon>Agaricomycotina</taxon>
        <taxon>Tremellomycetes</taxon>
        <taxon>Filobasidiales</taxon>
        <taxon>Filobasidiaceae</taxon>
        <taxon>Naganishia</taxon>
    </lineage>
</organism>
<gene>
    <name evidence="1" type="ORF">QFC19_006574</name>
</gene>
<dbReference type="Proteomes" id="UP001241377">
    <property type="component" value="Unassembled WGS sequence"/>
</dbReference>
<name>A0ACC2VEZ4_9TREE</name>
<proteinExistence type="predicted"/>
<evidence type="ECO:0000313" key="2">
    <source>
        <dbReference type="Proteomes" id="UP001241377"/>
    </source>
</evidence>
<keyword evidence="2" id="KW-1185">Reference proteome</keyword>
<sequence length="464" mass="53526">MTSEVSFEQSPLVARQRLRQRYQAREGASIDDEPIPAGRQSGKPVQTSEGPSASFKNLQTFFFTIINIFVWIFEFLPRMQKEEAQVSDTDSSLIILDVVEDKAPAFGSKDVEEAAKKDDGFLHQLWIDTTEVPHETPQYGTSFTEAKMSRYTEARTLDRRYNQIFTQSALKSSRDLNEFTPKLSRTAYDDFVSKYYLPQAPLKSQYSLVDTLVDTYLADEVSKIDTERDQRRHKITIEREALTSRIEPLQKDQLALVLKYWLARNSTVVKSQFQIDITARDLSTLSDGQWLNDNVIDFYFNLFTNSNVFGWTTHFYTTLKERGYAGVARWSKRKKVDVTSKDLILVPINIMGTHWALAVVDNRNKQFQYFDSLSSHGNPQALLLLRQYMSAEAEKQKSPIDYSTFKIRPSEKAPQQLNGYDCGVFMCTCAKFLAKGYKLTYGQRDMKVIRRRMAYEIIQGKLLN</sequence>
<comment type="caution">
    <text evidence="1">The sequence shown here is derived from an EMBL/GenBank/DDBJ whole genome shotgun (WGS) entry which is preliminary data.</text>
</comment>
<accession>A0ACC2VEZ4</accession>